<keyword evidence="4" id="KW-0720">Serine protease</keyword>
<gene>
    <name evidence="5" type="ORF">IAB06_01525</name>
</gene>
<dbReference type="PANTHER" id="PTHR20842">
    <property type="entry name" value="PROTEASE S51 ALPHA-ASPARTYL DIPEPTIDASE"/>
    <property type="match status" value="1"/>
</dbReference>
<dbReference type="InterPro" id="IPR029062">
    <property type="entry name" value="Class_I_gatase-like"/>
</dbReference>
<sequence>MKKLFLTSYFARTADLFKQSCVDSASEKKIVLIPTAANVDEYKKHIEKAEQKLTELGFAVERLDLPAVTECIAREKIEQTPYLYVAGGNTFYLLQELKRKNLLPLIVERVNKGMVYIGESAGGMITAPNIEYVELMDPKELGPELTDYAALNLVDFYFVPHEGEFPFAEAVEEMKRVYGDKHKLVAINNSEAVVVDGDKVKKL</sequence>
<dbReference type="GO" id="GO:0006508">
    <property type="term" value="P:proteolysis"/>
    <property type="evidence" value="ECO:0007669"/>
    <property type="project" value="UniProtKB-KW"/>
</dbReference>
<evidence type="ECO:0000313" key="6">
    <source>
        <dbReference type="Proteomes" id="UP000824099"/>
    </source>
</evidence>
<dbReference type="AlphaFoldDB" id="A0A9D1MNV9"/>
<dbReference type="Pfam" id="PF03575">
    <property type="entry name" value="Peptidase_S51"/>
    <property type="match status" value="1"/>
</dbReference>
<reference evidence="5" key="1">
    <citation type="submission" date="2020-10" db="EMBL/GenBank/DDBJ databases">
        <authorList>
            <person name="Gilroy R."/>
        </authorList>
    </citation>
    <scope>NUCLEOTIDE SEQUENCE</scope>
    <source>
        <strain evidence="5">CHK160-1198</strain>
    </source>
</reference>
<dbReference type="SUPFAM" id="SSF52317">
    <property type="entry name" value="Class I glutamine amidotransferase-like"/>
    <property type="match status" value="1"/>
</dbReference>
<dbReference type="EMBL" id="DVNI01000021">
    <property type="protein sequence ID" value="HIU63707.1"/>
    <property type="molecule type" value="Genomic_DNA"/>
</dbReference>
<keyword evidence="5" id="KW-0315">Glutamine amidotransferase</keyword>
<dbReference type="Gene3D" id="3.40.50.880">
    <property type="match status" value="1"/>
</dbReference>
<evidence type="ECO:0000256" key="4">
    <source>
        <dbReference type="ARBA" id="ARBA00022825"/>
    </source>
</evidence>
<protein>
    <submittedName>
        <fullName evidence="5">Type 1 glutamine amidotransferase-like domain-containing protein</fullName>
    </submittedName>
</protein>
<evidence type="ECO:0000256" key="1">
    <source>
        <dbReference type="ARBA" id="ARBA00006534"/>
    </source>
</evidence>
<dbReference type="GO" id="GO:0008236">
    <property type="term" value="F:serine-type peptidase activity"/>
    <property type="evidence" value="ECO:0007669"/>
    <property type="project" value="UniProtKB-KW"/>
</dbReference>
<organism evidence="5 6">
    <name type="scientific">Candidatus Avacidaminococcus intestinavium</name>
    <dbReference type="NCBI Taxonomy" id="2840684"/>
    <lineage>
        <taxon>Bacteria</taxon>
        <taxon>Bacillati</taxon>
        <taxon>Bacillota</taxon>
        <taxon>Negativicutes</taxon>
        <taxon>Acidaminococcales</taxon>
        <taxon>Acidaminococcaceae</taxon>
        <taxon>Acidaminococcaceae incertae sedis</taxon>
        <taxon>Candidatus Avacidaminococcus</taxon>
    </lineage>
</organism>
<keyword evidence="3" id="KW-0378">Hydrolase</keyword>
<evidence type="ECO:0000313" key="5">
    <source>
        <dbReference type="EMBL" id="HIU63707.1"/>
    </source>
</evidence>
<dbReference type="Proteomes" id="UP000824099">
    <property type="component" value="Unassembled WGS sequence"/>
</dbReference>
<name>A0A9D1MNV9_9FIRM</name>
<keyword evidence="2" id="KW-0645">Protease</keyword>
<reference evidence="5" key="2">
    <citation type="journal article" date="2021" name="PeerJ">
        <title>Extensive microbial diversity within the chicken gut microbiome revealed by metagenomics and culture.</title>
        <authorList>
            <person name="Gilroy R."/>
            <person name="Ravi A."/>
            <person name="Getino M."/>
            <person name="Pursley I."/>
            <person name="Horton D.L."/>
            <person name="Alikhan N.F."/>
            <person name="Baker D."/>
            <person name="Gharbi K."/>
            <person name="Hall N."/>
            <person name="Watson M."/>
            <person name="Adriaenssens E.M."/>
            <person name="Foster-Nyarko E."/>
            <person name="Jarju S."/>
            <person name="Secka A."/>
            <person name="Antonio M."/>
            <person name="Oren A."/>
            <person name="Chaudhuri R.R."/>
            <person name="La Ragione R."/>
            <person name="Hildebrand F."/>
            <person name="Pallen M.J."/>
        </authorList>
    </citation>
    <scope>NUCLEOTIDE SEQUENCE</scope>
    <source>
        <strain evidence="5">CHK160-1198</strain>
    </source>
</reference>
<proteinExistence type="inferred from homology"/>
<evidence type="ECO:0000256" key="2">
    <source>
        <dbReference type="ARBA" id="ARBA00022670"/>
    </source>
</evidence>
<comment type="similarity">
    <text evidence="1">Belongs to the peptidase S51 family.</text>
</comment>
<dbReference type="InterPro" id="IPR005320">
    <property type="entry name" value="Peptidase_S51"/>
</dbReference>
<dbReference type="PANTHER" id="PTHR20842:SF0">
    <property type="entry name" value="ALPHA-ASPARTYL DIPEPTIDASE"/>
    <property type="match status" value="1"/>
</dbReference>
<evidence type="ECO:0000256" key="3">
    <source>
        <dbReference type="ARBA" id="ARBA00022801"/>
    </source>
</evidence>
<accession>A0A9D1MNV9</accession>
<comment type="caution">
    <text evidence="5">The sequence shown here is derived from an EMBL/GenBank/DDBJ whole genome shotgun (WGS) entry which is preliminary data.</text>
</comment>